<dbReference type="InterPro" id="IPR004655">
    <property type="entry name" value="FabH"/>
</dbReference>
<dbReference type="Proteomes" id="UP001298681">
    <property type="component" value="Unassembled WGS sequence"/>
</dbReference>
<feature type="active site" evidence="9">
    <location>
        <position position="244"/>
    </location>
</feature>
<evidence type="ECO:0000259" key="11">
    <source>
        <dbReference type="Pfam" id="PF08545"/>
    </source>
</evidence>
<comment type="subunit">
    <text evidence="9">Homodimer.</text>
</comment>
<comment type="catalytic activity">
    <reaction evidence="9">
        <text>malonyl-[ACP] + acetyl-CoA + H(+) = 3-oxobutanoyl-[ACP] + CO2 + CoA</text>
        <dbReference type="Rhea" id="RHEA:12080"/>
        <dbReference type="Rhea" id="RHEA-COMP:9623"/>
        <dbReference type="Rhea" id="RHEA-COMP:9625"/>
        <dbReference type="ChEBI" id="CHEBI:15378"/>
        <dbReference type="ChEBI" id="CHEBI:16526"/>
        <dbReference type="ChEBI" id="CHEBI:57287"/>
        <dbReference type="ChEBI" id="CHEBI:57288"/>
        <dbReference type="ChEBI" id="CHEBI:78449"/>
        <dbReference type="ChEBI" id="CHEBI:78450"/>
        <dbReference type="EC" id="2.3.1.180"/>
    </reaction>
</comment>
<dbReference type="PANTHER" id="PTHR43091:SF2">
    <property type="entry name" value="BETA-KETOACYL-[ACYL-CARRIER-PROTEIN] SYNTHASE III 2"/>
    <property type="match status" value="1"/>
</dbReference>
<sequence>MSFQILGTGSAHPACSQTNDDLSAFLDTSDEWISTRTGIKSRYVCTTETISDLAVEAGRAALRDAGVEPEELDLIICSTIRGDYITPALACVVQNRLGATCPAFDINAACSGFVYMLDVAAGYFARKRVKKVLLIAAEEMSKLLDWKDRRTCVLFGDGAGAAVLGEGDGLRSIRITTSGNMDVLRIPNVQGNSPFGETKDCESYLFMDGQEVYKFAVNAMCNDIRTVIKEAGLTEDDVDFVLPHQANLRIIETAKKRLGIPPEKFHVNISRYGNTSSAGVAILMDEMHRAGAFHPGDVLVISTFGGGLTTGACTLVWTV</sequence>
<comment type="subcellular location">
    <subcellularLocation>
        <location evidence="9">Cytoplasm</location>
    </subcellularLocation>
</comment>
<feature type="domain" description="Beta-ketoacyl-[acyl-carrier-protein] synthase III N-terminal" evidence="11">
    <location>
        <begin position="104"/>
        <end position="169"/>
    </location>
</feature>
<comment type="caution">
    <text evidence="12">The sequence shown here is derived from an EMBL/GenBank/DDBJ whole genome shotgun (WGS) entry which is preliminary data.</text>
</comment>
<keyword evidence="5 9" id="KW-0276">Fatty acid metabolism</keyword>
<dbReference type="RefSeq" id="WP_087234972.1">
    <property type="nucleotide sequence ID" value="NZ_JAKNHQ010000001.1"/>
</dbReference>
<keyword evidence="2 9" id="KW-0963">Cytoplasm</keyword>
<keyword evidence="8 9" id="KW-0012">Acyltransferase</keyword>
<dbReference type="PANTHER" id="PTHR43091">
    <property type="entry name" value="3-OXOACYL-[ACYL-CARRIER-PROTEIN] SYNTHASE"/>
    <property type="match status" value="1"/>
</dbReference>
<evidence type="ECO:0000256" key="2">
    <source>
        <dbReference type="ARBA" id="ARBA00022490"/>
    </source>
</evidence>
<keyword evidence="7 9" id="KW-0275">Fatty acid biosynthesis</keyword>
<evidence type="ECO:0000256" key="8">
    <source>
        <dbReference type="ARBA" id="ARBA00023315"/>
    </source>
</evidence>
<dbReference type="InterPro" id="IPR013751">
    <property type="entry name" value="ACP_syn_III_N"/>
</dbReference>
<keyword evidence="3 9" id="KW-0444">Lipid biosynthesis</keyword>
<dbReference type="InterPro" id="IPR016039">
    <property type="entry name" value="Thiolase-like"/>
</dbReference>
<dbReference type="NCBIfam" id="NF006829">
    <property type="entry name" value="PRK09352.1"/>
    <property type="match status" value="1"/>
</dbReference>
<accession>A0ABS9MF45</accession>
<dbReference type="HAMAP" id="MF_01815">
    <property type="entry name" value="FabH"/>
    <property type="match status" value="1"/>
</dbReference>
<comment type="function">
    <text evidence="9">Catalyzes the condensation reaction of fatty acid synthesis by the addition to an acyl acceptor of two carbons from malonyl-ACP. Catalyzes the first condensation reaction which initiates fatty acid synthesis and may therefore play a role in governing the total rate of fatty acid production. Possesses both acetoacetyl-ACP synthase and acetyl transacylase activities. Its substrate specificity determines the biosynthesis of branched-chain and/or straight-chain of fatty acids.</text>
</comment>
<protein>
    <recommendedName>
        <fullName evidence="9">Beta-ketoacyl-[acyl-carrier-protein] synthase III</fullName>
        <shortName evidence="9">Beta-ketoacyl-ACP synthase III</shortName>
        <shortName evidence="9">KAS III</shortName>
        <ecNumber evidence="9">2.3.1.180</ecNumber>
    </recommendedName>
    <alternativeName>
        <fullName evidence="9">3-oxoacyl-[acyl-carrier-protein] synthase 3</fullName>
    </alternativeName>
    <alternativeName>
        <fullName evidence="9">3-oxoacyl-[acyl-carrier-protein] synthase III</fullName>
    </alternativeName>
</protein>
<organism evidence="12 13">
    <name type="scientific">Anaeromassilibacillus senegalensis</name>
    <dbReference type="NCBI Taxonomy" id="1673717"/>
    <lineage>
        <taxon>Bacteria</taxon>
        <taxon>Bacillati</taxon>
        <taxon>Bacillota</taxon>
        <taxon>Clostridia</taxon>
        <taxon>Eubacteriales</taxon>
        <taxon>Acutalibacteraceae</taxon>
        <taxon>Anaeromassilibacillus</taxon>
    </lineage>
</organism>
<keyword evidence="6 9" id="KW-0443">Lipid metabolism</keyword>
<dbReference type="CDD" id="cd00830">
    <property type="entry name" value="KAS_III"/>
    <property type="match status" value="1"/>
</dbReference>
<reference evidence="12 13" key="1">
    <citation type="submission" date="2022-01" db="EMBL/GenBank/DDBJ databases">
        <title>Collection of gut derived symbiotic bacterial strains cultured from healthy donors.</title>
        <authorList>
            <person name="Lin H."/>
            <person name="Kohout C."/>
            <person name="Waligurski E."/>
            <person name="Pamer E.G."/>
        </authorList>
    </citation>
    <scope>NUCLEOTIDE SEQUENCE [LARGE SCALE GENOMIC DNA]</scope>
    <source>
        <strain evidence="12 13">DFI.7.58</strain>
    </source>
</reference>
<evidence type="ECO:0000313" key="13">
    <source>
        <dbReference type="Proteomes" id="UP001298681"/>
    </source>
</evidence>
<feature type="domain" description="Beta-ketoacyl-[acyl-carrier-protein] synthase III C-terminal" evidence="10">
    <location>
        <begin position="229"/>
        <end position="317"/>
    </location>
</feature>
<evidence type="ECO:0000256" key="3">
    <source>
        <dbReference type="ARBA" id="ARBA00022516"/>
    </source>
</evidence>
<comment type="similarity">
    <text evidence="1 9">Belongs to the thiolase-like superfamily. FabH family.</text>
</comment>
<evidence type="ECO:0000256" key="1">
    <source>
        <dbReference type="ARBA" id="ARBA00008642"/>
    </source>
</evidence>
<proteinExistence type="inferred from homology"/>
<feature type="active site" evidence="9">
    <location>
        <position position="110"/>
    </location>
</feature>
<dbReference type="NCBIfam" id="TIGR00747">
    <property type="entry name" value="fabH"/>
    <property type="match status" value="1"/>
</dbReference>
<feature type="region of interest" description="ACP-binding" evidence="9">
    <location>
        <begin position="245"/>
        <end position="249"/>
    </location>
</feature>
<dbReference type="EMBL" id="JAKNHQ010000001">
    <property type="protein sequence ID" value="MCG4609425.1"/>
    <property type="molecule type" value="Genomic_DNA"/>
</dbReference>
<comment type="pathway">
    <text evidence="9">Lipid metabolism; fatty acid biosynthesis.</text>
</comment>
<dbReference type="InterPro" id="IPR013747">
    <property type="entry name" value="ACP_syn_III_C"/>
</dbReference>
<dbReference type="SUPFAM" id="SSF53901">
    <property type="entry name" value="Thiolase-like"/>
    <property type="match status" value="1"/>
</dbReference>
<comment type="domain">
    <text evidence="9">The last Arg residue of the ACP-binding site is essential for the weak association between ACP/AcpP and FabH.</text>
</comment>
<evidence type="ECO:0000256" key="4">
    <source>
        <dbReference type="ARBA" id="ARBA00022679"/>
    </source>
</evidence>
<evidence type="ECO:0000313" key="12">
    <source>
        <dbReference type="EMBL" id="MCG4609425.1"/>
    </source>
</evidence>
<evidence type="ECO:0000256" key="9">
    <source>
        <dbReference type="HAMAP-Rule" id="MF_01815"/>
    </source>
</evidence>
<keyword evidence="13" id="KW-1185">Reference proteome</keyword>
<feature type="active site" evidence="9">
    <location>
        <position position="274"/>
    </location>
</feature>
<evidence type="ECO:0000256" key="5">
    <source>
        <dbReference type="ARBA" id="ARBA00022832"/>
    </source>
</evidence>
<dbReference type="EC" id="2.3.1.180" evidence="9"/>
<keyword evidence="9" id="KW-0511">Multifunctional enzyme</keyword>
<name>A0ABS9MF45_9FIRM</name>
<keyword evidence="4 9" id="KW-0808">Transferase</keyword>
<dbReference type="Gene3D" id="3.40.47.10">
    <property type="match status" value="1"/>
</dbReference>
<evidence type="ECO:0000256" key="7">
    <source>
        <dbReference type="ARBA" id="ARBA00023160"/>
    </source>
</evidence>
<gene>
    <name evidence="9" type="primary">fabH</name>
    <name evidence="12" type="ORF">L0P57_00495</name>
</gene>
<dbReference type="Pfam" id="PF08541">
    <property type="entry name" value="ACP_syn_III_C"/>
    <property type="match status" value="1"/>
</dbReference>
<evidence type="ECO:0000256" key="6">
    <source>
        <dbReference type="ARBA" id="ARBA00023098"/>
    </source>
</evidence>
<dbReference type="Pfam" id="PF08545">
    <property type="entry name" value="ACP_syn_III"/>
    <property type="match status" value="1"/>
</dbReference>
<evidence type="ECO:0000259" key="10">
    <source>
        <dbReference type="Pfam" id="PF08541"/>
    </source>
</evidence>